<protein>
    <submittedName>
        <fullName evidence="1">Uncharacterized protein</fullName>
    </submittedName>
</protein>
<dbReference type="EMBL" id="JACHXI010000031">
    <property type="protein sequence ID" value="MBB3105277.1"/>
    <property type="molecule type" value="Genomic_DNA"/>
</dbReference>
<dbReference type="AlphaFoldDB" id="A0A839T6Z2"/>
<evidence type="ECO:0000313" key="1">
    <source>
        <dbReference type="EMBL" id="MBB3105277.1"/>
    </source>
</evidence>
<evidence type="ECO:0000313" key="2">
    <source>
        <dbReference type="Proteomes" id="UP000549250"/>
    </source>
</evidence>
<comment type="caution">
    <text evidence="1">The sequence shown here is derived from an EMBL/GenBank/DDBJ whole genome shotgun (WGS) entry which is preliminary data.</text>
</comment>
<gene>
    <name evidence="1" type="ORF">FHR87_003713</name>
</gene>
<keyword evidence="2" id="KW-1185">Reference proteome</keyword>
<name>A0A839T6Z2_AZOMA</name>
<sequence>MKSLNQAPPHDAPDSQLRAAYEEEVRGLGELVARMRNEGSSLEAIVRAVSGARLAQSRRYKEVTPEPLRSRIIARTIAEYGNPDAPDVEHLRRCGKSWKEIIAGALRPGLPVALE</sequence>
<proteinExistence type="predicted"/>
<organism evidence="1 2">
    <name type="scientific">Azomonas macrocytogenes</name>
    <name type="common">Azotobacter macrocytogenes</name>
    <dbReference type="NCBI Taxonomy" id="69962"/>
    <lineage>
        <taxon>Bacteria</taxon>
        <taxon>Pseudomonadati</taxon>
        <taxon>Pseudomonadota</taxon>
        <taxon>Gammaproteobacteria</taxon>
        <taxon>Pseudomonadales</taxon>
        <taxon>Pseudomonadaceae</taxon>
        <taxon>Azomonas</taxon>
    </lineage>
</organism>
<dbReference type="RefSeq" id="WP_183168133.1">
    <property type="nucleotide sequence ID" value="NZ_JACHXI010000031.1"/>
</dbReference>
<accession>A0A839T6Z2</accession>
<dbReference type="Proteomes" id="UP000549250">
    <property type="component" value="Unassembled WGS sequence"/>
</dbReference>
<reference evidence="1 2" key="1">
    <citation type="submission" date="2020-08" db="EMBL/GenBank/DDBJ databases">
        <title>Genomic Encyclopedia of Type Strains, Phase III (KMG-III): the genomes of soil and plant-associated and newly described type strains.</title>
        <authorList>
            <person name="Whitman W."/>
        </authorList>
    </citation>
    <scope>NUCLEOTIDE SEQUENCE [LARGE SCALE GENOMIC DNA]</scope>
    <source>
        <strain evidence="1 2">CECT 4462</strain>
    </source>
</reference>